<dbReference type="SUPFAM" id="SSF52317">
    <property type="entry name" value="Class I glutamine amidotransferase-like"/>
    <property type="match status" value="1"/>
</dbReference>
<dbReference type="Gene3D" id="3.40.50.880">
    <property type="match status" value="1"/>
</dbReference>
<dbReference type="GO" id="GO:0043565">
    <property type="term" value="F:sequence-specific DNA binding"/>
    <property type="evidence" value="ECO:0007669"/>
    <property type="project" value="InterPro"/>
</dbReference>
<dbReference type="Gene3D" id="1.10.10.60">
    <property type="entry name" value="Homeodomain-like"/>
    <property type="match status" value="1"/>
</dbReference>
<name>A0A1H5CTW4_9BRAD</name>
<evidence type="ECO:0000313" key="5">
    <source>
        <dbReference type="Proteomes" id="UP000183208"/>
    </source>
</evidence>
<dbReference type="PROSITE" id="PS01124">
    <property type="entry name" value="HTH_ARAC_FAMILY_2"/>
    <property type="match status" value="1"/>
</dbReference>
<dbReference type="Proteomes" id="UP000183208">
    <property type="component" value="Unassembled WGS sequence"/>
</dbReference>
<dbReference type="SUPFAM" id="SSF46689">
    <property type="entry name" value="Homeodomain-like"/>
    <property type="match status" value="1"/>
</dbReference>
<dbReference type="PANTHER" id="PTHR43130">
    <property type="entry name" value="ARAC-FAMILY TRANSCRIPTIONAL REGULATOR"/>
    <property type="match status" value="1"/>
</dbReference>
<dbReference type="CDD" id="cd03137">
    <property type="entry name" value="GATase1_AraC_1"/>
    <property type="match status" value="1"/>
</dbReference>
<protein>
    <submittedName>
        <fullName evidence="4">Transcriptional regulator, AraC family with amidase-like domain</fullName>
    </submittedName>
</protein>
<evidence type="ECO:0000256" key="1">
    <source>
        <dbReference type="ARBA" id="ARBA00023015"/>
    </source>
</evidence>
<dbReference type="InterPro" id="IPR029062">
    <property type="entry name" value="Class_I_gatase-like"/>
</dbReference>
<dbReference type="Pfam" id="PF12833">
    <property type="entry name" value="HTH_18"/>
    <property type="match status" value="1"/>
</dbReference>
<evidence type="ECO:0000256" key="2">
    <source>
        <dbReference type="ARBA" id="ARBA00023163"/>
    </source>
</evidence>
<dbReference type="InterPro" id="IPR009057">
    <property type="entry name" value="Homeodomain-like_sf"/>
</dbReference>
<accession>A0A1H5CTW4</accession>
<keyword evidence="1" id="KW-0805">Transcription regulation</keyword>
<dbReference type="PANTHER" id="PTHR43130:SF3">
    <property type="entry name" value="HTH-TYPE TRANSCRIPTIONAL REGULATOR RV1931C"/>
    <property type="match status" value="1"/>
</dbReference>
<dbReference type="EMBL" id="FNTI01000001">
    <property type="protein sequence ID" value="SED70109.1"/>
    <property type="molecule type" value="Genomic_DNA"/>
</dbReference>
<evidence type="ECO:0000313" key="4">
    <source>
        <dbReference type="EMBL" id="SED70109.1"/>
    </source>
</evidence>
<evidence type="ECO:0000259" key="3">
    <source>
        <dbReference type="PROSITE" id="PS01124"/>
    </source>
</evidence>
<keyword evidence="2" id="KW-0804">Transcription</keyword>
<organism evidence="4 5">
    <name type="scientific">Bradyrhizobium lablabi</name>
    <dbReference type="NCBI Taxonomy" id="722472"/>
    <lineage>
        <taxon>Bacteria</taxon>
        <taxon>Pseudomonadati</taxon>
        <taxon>Pseudomonadota</taxon>
        <taxon>Alphaproteobacteria</taxon>
        <taxon>Hyphomicrobiales</taxon>
        <taxon>Nitrobacteraceae</taxon>
        <taxon>Bradyrhizobium</taxon>
    </lineage>
</organism>
<dbReference type="SMART" id="SM00342">
    <property type="entry name" value="HTH_ARAC"/>
    <property type="match status" value="1"/>
</dbReference>
<feature type="domain" description="HTH araC/xylS-type" evidence="3">
    <location>
        <begin position="227"/>
        <end position="326"/>
    </location>
</feature>
<dbReference type="InterPro" id="IPR018060">
    <property type="entry name" value="HTH_AraC"/>
</dbReference>
<gene>
    <name evidence="4" type="ORF">SAMN05444171_4864</name>
</gene>
<dbReference type="AlphaFoldDB" id="A0A1H5CTW4"/>
<reference evidence="4 5" key="1">
    <citation type="submission" date="2016-10" db="EMBL/GenBank/DDBJ databases">
        <authorList>
            <person name="de Groot N.N."/>
        </authorList>
    </citation>
    <scope>NUCLEOTIDE SEQUENCE [LARGE SCALE GENOMIC DNA]</scope>
    <source>
        <strain evidence="4 5">GAS522</strain>
    </source>
</reference>
<dbReference type="Pfam" id="PF01965">
    <property type="entry name" value="DJ-1_PfpI"/>
    <property type="match status" value="1"/>
</dbReference>
<proteinExistence type="predicted"/>
<dbReference type="InterPro" id="IPR002818">
    <property type="entry name" value="DJ-1/PfpI"/>
</dbReference>
<sequence>MMTSIDPLARCALFVAFEGMGLLDLTGPLTVFWSASKFMEQQGRHGYARHTVSLDGGPILTAEGVTIETAPISQFESVEMDTIVVPGALNMEPTLADGRLVRWLEAHASKARRTASVCGGAFLLAEAGLLDGRRAVTHWASCELLDQRYESLTVERDAIFIQDGPIWTSAGVSAGIDLALALIQADCGRDIAMQVARELVIYMKRPGGQSQFSELLQSQTLTSTAFENLHIWISNNLSDERLNVDLLAERVGMSSRNFARSYKAKTGRTPAKAVEVFRLEAARRLLEETEQGVDRIARNCGFGDEERMRTTFQRHLAISPRDYRRRFSTRSVTATASAQGGSRHG</sequence>
<dbReference type="InterPro" id="IPR052158">
    <property type="entry name" value="INH-QAR"/>
</dbReference>
<dbReference type="GO" id="GO:0003700">
    <property type="term" value="F:DNA-binding transcription factor activity"/>
    <property type="evidence" value="ECO:0007669"/>
    <property type="project" value="InterPro"/>
</dbReference>